<dbReference type="EMBL" id="SKBQ01000020">
    <property type="protein sequence ID" value="TPX15578.1"/>
    <property type="molecule type" value="Genomic_DNA"/>
</dbReference>
<feature type="compositionally biased region" description="Low complexity" evidence="1">
    <location>
        <begin position="61"/>
        <end position="88"/>
    </location>
</feature>
<dbReference type="RefSeq" id="XP_030997289.1">
    <property type="nucleotide sequence ID" value="XM_031138668.1"/>
</dbReference>
<feature type="region of interest" description="Disordered" evidence="1">
    <location>
        <begin position="61"/>
        <end position="91"/>
    </location>
</feature>
<feature type="compositionally biased region" description="Gly residues" evidence="1">
    <location>
        <begin position="459"/>
        <end position="471"/>
    </location>
</feature>
<feature type="domain" description="Clr5" evidence="2">
    <location>
        <begin position="93"/>
        <end position="144"/>
    </location>
</feature>
<dbReference type="GeneID" id="41971723"/>
<dbReference type="InParanoid" id="A0A507BFU3"/>
<protein>
    <recommendedName>
        <fullName evidence="2">Clr5 domain-containing protein</fullName>
    </recommendedName>
</protein>
<name>A0A507BFU3_9PEZI</name>
<accession>A0A507BFU3</accession>
<evidence type="ECO:0000259" key="2">
    <source>
        <dbReference type="Pfam" id="PF14420"/>
    </source>
</evidence>
<dbReference type="STRING" id="1093900.A0A507BFU3"/>
<feature type="region of interest" description="Disordered" evidence="1">
    <location>
        <begin position="452"/>
        <end position="480"/>
    </location>
</feature>
<feature type="region of interest" description="Disordered" evidence="1">
    <location>
        <begin position="241"/>
        <end position="266"/>
    </location>
</feature>
<dbReference type="PANTHER" id="PTHR38788:SF3">
    <property type="entry name" value="CLR5 DOMAIN-CONTAINING PROTEIN"/>
    <property type="match status" value="1"/>
</dbReference>
<comment type="caution">
    <text evidence="3">The sequence shown here is derived from an EMBL/GenBank/DDBJ whole genome shotgun (WGS) entry which is preliminary data.</text>
</comment>
<proteinExistence type="predicted"/>
<dbReference type="OrthoDB" id="5308957at2759"/>
<feature type="region of interest" description="Disordered" evidence="1">
    <location>
        <begin position="642"/>
        <end position="664"/>
    </location>
</feature>
<dbReference type="PANTHER" id="PTHR38788">
    <property type="entry name" value="CLR5 DOMAIN-CONTAINING PROTEIN"/>
    <property type="match status" value="1"/>
</dbReference>
<dbReference type="Proteomes" id="UP000319257">
    <property type="component" value="Unassembled WGS sequence"/>
</dbReference>
<evidence type="ECO:0000256" key="1">
    <source>
        <dbReference type="SAM" id="MobiDB-lite"/>
    </source>
</evidence>
<evidence type="ECO:0000313" key="4">
    <source>
        <dbReference type="Proteomes" id="UP000319257"/>
    </source>
</evidence>
<organism evidence="3 4">
    <name type="scientific">Thyridium curvatum</name>
    <dbReference type="NCBI Taxonomy" id="1093900"/>
    <lineage>
        <taxon>Eukaryota</taxon>
        <taxon>Fungi</taxon>
        <taxon>Dikarya</taxon>
        <taxon>Ascomycota</taxon>
        <taxon>Pezizomycotina</taxon>
        <taxon>Sordariomycetes</taxon>
        <taxon>Sordariomycetidae</taxon>
        <taxon>Thyridiales</taxon>
        <taxon>Thyridiaceae</taxon>
        <taxon>Thyridium</taxon>
    </lineage>
</organism>
<dbReference type="Pfam" id="PF14420">
    <property type="entry name" value="Clr5"/>
    <property type="match status" value="1"/>
</dbReference>
<dbReference type="InterPro" id="IPR025676">
    <property type="entry name" value="Clr5_dom"/>
</dbReference>
<keyword evidence="4" id="KW-1185">Reference proteome</keyword>
<evidence type="ECO:0000313" key="3">
    <source>
        <dbReference type="EMBL" id="TPX15578.1"/>
    </source>
</evidence>
<dbReference type="AlphaFoldDB" id="A0A507BFU3"/>
<feature type="compositionally biased region" description="Low complexity" evidence="1">
    <location>
        <begin position="245"/>
        <end position="254"/>
    </location>
</feature>
<gene>
    <name evidence="3" type="ORF">E0L32_004276</name>
</gene>
<sequence>MNDLPPLQPQEVPWPSIEDVDPSAFVVPSSTVLFAAPGAVPAAAIQQPVAAAAATAAAVPATAGPSGGAPATAAATAKASGAPPAAATRKWASAEDWERHRAIISELYQHRRLKDVVDHMERVYDFYATERMYKFRIKTWGLKKNYRADAVQKAIQRLEQGRIQEADGDLAAGAAQDLPKLDLPRLQRYLRRNPAALQRLRQSQGAGTAEITIPELQALLASAAARSAYAYAASSYGAGAGGNNRSGSSGSSKSPSPPFPPGMAPAGAASAAFHRPLLPNKMRASPQLEAPDEILHLLRTYINGSYRDGRTPEQLAGELTAVGDRDEVMLDFVLKFRAAHAMIAEQQLRVGFYCLRVCFERIEKVLRDGEACARRVLLLYLLNAALDVSVDFAMPEVVQILFRHVRSLAESLLGPNHPAAAIARRFSQLDPSEHVSVLKLTRRLIREDLEGFETETETSGGGGGGGGGNGISGATAGKQPGVAAPADLGRKAISEPALTLYNSTLEQSRGSVEDIAEGLERMRLKTHEVVRDNWLIRLWIAMRVSVAMYEQGRGDEVEDLMLGGFPTCPPRRQPDRVNLMARCFWLRGEKRTEEGRLVEGEQHFRLYIELAETTWGPLDDTVVTTMPLLRDNLLLQGKTDEAEKVQKEWHRRLNERQKERERSK</sequence>
<reference evidence="3 4" key="1">
    <citation type="submission" date="2019-06" db="EMBL/GenBank/DDBJ databases">
        <title>Draft genome sequence of the filamentous fungus Phialemoniopsis curvata isolated from diesel fuel.</title>
        <authorList>
            <person name="Varaljay V.A."/>
            <person name="Lyon W.J."/>
            <person name="Crouch A.L."/>
            <person name="Drake C.E."/>
            <person name="Hollomon J.M."/>
            <person name="Nadeau L.J."/>
            <person name="Nunn H.S."/>
            <person name="Stevenson B.S."/>
            <person name="Bojanowski C.L."/>
            <person name="Crookes-Goodson W.J."/>
        </authorList>
    </citation>
    <scope>NUCLEOTIDE SEQUENCE [LARGE SCALE GENOMIC DNA]</scope>
    <source>
        <strain evidence="3 4">D216</strain>
    </source>
</reference>